<protein>
    <submittedName>
        <fullName evidence="2">DUF3644 domain-containing protein</fullName>
    </submittedName>
</protein>
<accession>A0A6I4T758</accession>
<evidence type="ECO:0000259" key="1">
    <source>
        <dbReference type="Pfam" id="PF12358"/>
    </source>
</evidence>
<dbReference type="InterPro" id="IPR022104">
    <property type="entry name" value="DUF3644"/>
</dbReference>
<keyword evidence="3" id="KW-1185">Reference proteome</keyword>
<evidence type="ECO:0000313" key="2">
    <source>
        <dbReference type="EMBL" id="MXO65675.1"/>
    </source>
</evidence>
<dbReference type="Pfam" id="PF12358">
    <property type="entry name" value="DUF3644"/>
    <property type="match status" value="1"/>
</dbReference>
<evidence type="ECO:0000313" key="3">
    <source>
        <dbReference type="Proteomes" id="UP000438476"/>
    </source>
</evidence>
<dbReference type="EMBL" id="WTYT01000003">
    <property type="protein sequence ID" value="MXO65675.1"/>
    <property type="molecule type" value="Genomic_DNA"/>
</dbReference>
<name>A0A6I4T758_9SPHN</name>
<dbReference type="AlphaFoldDB" id="A0A6I4T758"/>
<gene>
    <name evidence="2" type="ORF">GRI91_07905</name>
</gene>
<reference evidence="2 3" key="1">
    <citation type="submission" date="2019-12" db="EMBL/GenBank/DDBJ databases">
        <title>Genomic-based taxomic classification of the family Erythrobacteraceae.</title>
        <authorList>
            <person name="Xu L."/>
        </authorList>
    </citation>
    <scope>NUCLEOTIDE SEQUENCE [LARGE SCALE GENOMIC DNA]</scope>
    <source>
        <strain evidence="2 3">LMG 29518</strain>
    </source>
</reference>
<dbReference type="OrthoDB" id="9815072at2"/>
<feature type="domain" description="DUF3644" evidence="1">
    <location>
        <begin position="1"/>
        <end position="143"/>
    </location>
</feature>
<sequence>MRFKTEVFTMLANVAWTYLMHEHYERKGVKIVGKDGRSILLSQIVERHDCPLSKGIKGNLRAVKLLRDDVEHKLLGRADSKWLGLFQACCLNFDKCMCELFGAQLTLSNELAFALQFTKLNFDQASTLNKYEIPGEIDAIDARLREGMSETDIADLEFQFRVVYTLDAVTKSRAHFQFVQPDSAEGKDIRNVLVQHKLADHLYPHKPRDVVKKVVKATEVAFTQHNHTQAWRMFEVRPRNGAAQPENTNRDYCIFHAAHGDYTFSDQWVQKLVNVCGNAQQLQELKSFKL</sequence>
<comment type="caution">
    <text evidence="2">The sequence shown here is derived from an EMBL/GenBank/DDBJ whole genome shotgun (WGS) entry which is preliminary data.</text>
</comment>
<dbReference type="Proteomes" id="UP000438476">
    <property type="component" value="Unassembled WGS sequence"/>
</dbReference>
<proteinExistence type="predicted"/>
<organism evidence="2 3">
    <name type="scientific">Altericroceibacterium endophyticum</name>
    <dbReference type="NCBI Taxonomy" id="1808508"/>
    <lineage>
        <taxon>Bacteria</taxon>
        <taxon>Pseudomonadati</taxon>
        <taxon>Pseudomonadota</taxon>
        <taxon>Alphaproteobacteria</taxon>
        <taxon>Sphingomonadales</taxon>
        <taxon>Erythrobacteraceae</taxon>
        <taxon>Altericroceibacterium</taxon>
    </lineage>
</organism>